<dbReference type="EMBL" id="MK500466">
    <property type="protein sequence ID" value="QBK90152.1"/>
    <property type="molecule type" value="Genomic_DNA"/>
</dbReference>
<evidence type="ECO:0000313" key="1">
    <source>
        <dbReference type="EMBL" id="QBK90152.1"/>
    </source>
</evidence>
<protein>
    <submittedName>
        <fullName evidence="1">Uncharacterized protein</fullName>
    </submittedName>
</protein>
<name>A0A481Z2Y7_9VIRU</name>
<proteinExistence type="predicted"/>
<gene>
    <name evidence="1" type="ORF">LCPAC102_00620</name>
</gene>
<accession>A0A481Z2Y7</accession>
<reference evidence="1" key="1">
    <citation type="journal article" date="2019" name="MBio">
        <title>Virus Genomes from Deep Sea Sediments Expand the Ocean Megavirome and Support Independent Origins of Viral Gigantism.</title>
        <authorList>
            <person name="Backstrom D."/>
            <person name="Yutin N."/>
            <person name="Jorgensen S.L."/>
            <person name="Dharamshi J."/>
            <person name="Homa F."/>
            <person name="Zaremba-Niedwiedzka K."/>
            <person name="Spang A."/>
            <person name="Wolf Y.I."/>
            <person name="Koonin E.V."/>
            <person name="Ettema T.J."/>
        </authorList>
    </citation>
    <scope>NUCLEOTIDE SEQUENCE</scope>
</reference>
<sequence length="269" mass="31578">MTDELSTRYLITIINNACTESLGEYMGLISIIMQMEEPDTELLKIVINSGANYYDEDIIKIFTSYNLDIIKVIIDDILSNNLFKEWHIMDAIIDEINELHYMLIDSKYDIKDKYNKRLEVLIYIYNIIDTSLFKDYFLITLSNCRSIVIPEWLFSIGLCIDNASIKCFTFSTKETYELYIQNGMNKNMVNIKNTINTVIELGDSDFLEYLLFVYNINLSKLYKEQNNINNKQIINNYKIKLNKTLKQNIKMFNIVADNILKVCPDMKNI</sequence>
<organism evidence="1">
    <name type="scientific">Pithovirus LCPAC102</name>
    <dbReference type="NCBI Taxonomy" id="2506587"/>
    <lineage>
        <taxon>Viruses</taxon>
        <taxon>Pithoviruses</taxon>
    </lineage>
</organism>